<evidence type="ECO:0000313" key="3">
    <source>
        <dbReference type="Proteomes" id="UP000605676"/>
    </source>
</evidence>
<protein>
    <submittedName>
        <fullName evidence="2">DUF2490 domain-containing protein</fullName>
    </submittedName>
</protein>
<comment type="caution">
    <text evidence="2">The sequence shown here is derived from an EMBL/GenBank/DDBJ whole genome shotgun (WGS) entry which is preliminary data.</text>
</comment>
<dbReference type="InterPro" id="IPR019619">
    <property type="entry name" value="DUF2490"/>
</dbReference>
<feature type="signal peptide" evidence="1">
    <location>
        <begin position="1"/>
        <end position="19"/>
    </location>
</feature>
<evidence type="ECO:0000313" key="2">
    <source>
        <dbReference type="EMBL" id="MBK3518371.1"/>
    </source>
</evidence>
<gene>
    <name evidence="2" type="ORF">JIV24_13590</name>
</gene>
<feature type="chain" id="PRO_5046345497" evidence="1">
    <location>
        <begin position="20"/>
        <end position="255"/>
    </location>
</feature>
<name>A0ABS1HL88_9BACT</name>
<dbReference type="EMBL" id="JAENRR010000032">
    <property type="protein sequence ID" value="MBK3518371.1"/>
    <property type="molecule type" value="Genomic_DNA"/>
</dbReference>
<accession>A0ABS1HL88</accession>
<reference evidence="2 3" key="1">
    <citation type="submission" date="2021-01" db="EMBL/GenBank/DDBJ databases">
        <title>Carboxyliciviraga sp.nov., isolated from coastal sediments.</title>
        <authorList>
            <person name="Lu D."/>
            <person name="Zhang T."/>
        </authorList>
    </citation>
    <scope>NUCLEOTIDE SEQUENCE [LARGE SCALE GENOMIC DNA]</scope>
    <source>
        <strain evidence="2 3">N1Y132</strain>
    </source>
</reference>
<sequence>MKRNVLLSLLLFISFQSWSQQTDYTLFDIGGELRTIYLQRHRINDKYTFNFDAGSYLGVGTNEWVRWGFRGNLQRKVSDFYTVAVGFMYNKTTVYEEIEEWEDPDDRAQLTRHEYRPQQSLIVNYPRFKSSALRHRLQLEERIFDHIHENIRDFSIRLRYLVQHQGRFDGKPIAPKSLYYRAFAEFNFNIYEEADDLFWIRGRYWAGLGYQFNSKLKGDFNYCYEHSKVSKDIDPLVKHIFQLTLRHTIHWQNKG</sequence>
<dbReference type="Proteomes" id="UP000605676">
    <property type="component" value="Unassembled WGS sequence"/>
</dbReference>
<proteinExistence type="predicted"/>
<keyword evidence="3" id="KW-1185">Reference proteome</keyword>
<keyword evidence="1" id="KW-0732">Signal</keyword>
<organism evidence="2 3">
    <name type="scientific">Carboxylicivirga marina</name>
    <dbReference type="NCBI Taxonomy" id="2800988"/>
    <lineage>
        <taxon>Bacteria</taxon>
        <taxon>Pseudomonadati</taxon>
        <taxon>Bacteroidota</taxon>
        <taxon>Bacteroidia</taxon>
        <taxon>Marinilabiliales</taxon>
        <taxon>Marinilabiliaceae</taxon>
        <taxon>Carboxylicivirga</taxon>
    </lineage>
</organism>
<dbReference type="RefSeq" id="WP_200465599.1">
    <property type="nucleotide sequence ID" value="NZ_JAENRR010000032.1"/>
</dbReference>
<dbReference type="Pfam" id="PF10677">
    <property type="entry name" value="DUF2490"/>
    <property type="match status" value="1"/>
</dbReference>
<evidence type="ECO:0000256" key="1">
    <source>
        <dbReference type="SAM" id="SignalP"/>
    </source>
</evidence>